<dbReference type="PANTHER" id="PTHR46481:SF10">
    <property type="entry name" value="ZINC FINGER BED DOMAIN-CONTAINING PROTEIN 39"/>
    <property type="match status" value="1"/>
</dbReference>
<dbReference type="PANTHER" id="PTHR46481">
    <property type="entry name" value="ZINC FINGER BED DOMAIN-CONTAINING PROTEIN 4"/>
    <property type="match status" value="1"/>
</dbReference>
<dbReference type="GO" id="GO:0008270">
    <property type="term" value="F:zinc ion binding"/>
    <property type="evidence" value="ECO:0007669"/>
    <property type="project" value="UniProtKB-KW"/>
</dbReference>
<keyword evidence="6" id="KW-0175">Coiled coil</keyword>
<sequence>MPHRDKVREGIVDEWGRWFEKLKLDMSQAAGRVSFTADIWSSTNLSSYLALTVHWISQSAGSKLILRMALIGFHLLKQRHTGKNIAKAILYLVDRAGLTSEGRNQIGYFTLDNAENNATAMQELQQLLNNHENGRIEFDHLNNRVRCYPHIINICSTHILASVTKVTASSLSEVKVQDNNRHDLLIFTKDPDDVDDTDSEDTGSDLEFSDDEDLDDIPLARRFPGGTLSLQAWFQGMKRDPVKRARKLVRLLRSSNQRKRGLQSLIEVGNERGWFSDSEGNVIQVPALQPLQDVKTRWDSVYFMLQRLRALRPAIDKFINDELHKFKDYKLSESDWEIIEGLEAVLDIPHAVQKVMSEEANPVLFSAIYSFEKFMTNLEKMGRKYEKLRPWTETGLFWAKKYYRRMDDTDATSSAPATATLTKTPAAPAKSMKAAIPSRFKLELDYPLPRLGGTSSTVEDEYRKYTMGGLSSENMDMLTFWEANKTEFPTLFAIAMDYLPIQASSVPCERVFSSAKETDTVKRNRLSSLLMEMLQMLKFSLKKERSAKRLNFTGMAGSYSEVAMKLTTSQAKADLLTSLFTGDRDAAVDAILTAIDEEELED</sequence>
<evidence type="ECO:0000313" key="9">
    <source>
        <dbReference type="EMBL" id="KIL54972.1"/>
    </source>
</evidence>
<evidence type="ECO:0000256" key="3">
    <source>
        <dbReference type="ARBA" id="ARBA00022771"/>
    </source>
</evidence>
<accession>A0A0C2W1I4</accession>
<evidence type="ECO:0000256" key="2">
    <source>
        <dbReference type="ARBA" id="ARBA00022723"/>
    </source>
</evidence>
<dbReference type="InterPro" id="IPR008906">
    <property type="entry name" value="HATC_C_dom"/>
</dbReference>
<dbReference type="Proteomes" id="UP000054549">
    <property type="component" value="Unassembled WGS sequence"/>
</dbReference>
<evidence type="ECO:0000259" key="8">
    <source>
        <dbReference type="Pfam" id="PF05699"/>
    </source>
</evidence>
<organism evidence="9 10">
    <name type="scientific">Amanita muscaria (strain Koide BX008)</name>
    <dbReference type="NCBI Taxonomy" id="946122"/>
    <lineage>
        <taxon>Eukaryota</taxon>
        <taxon>Fungi</taxon>
        <taxon>Dikarya</taxon>
        <taxon>Basidiomycota</taxon>
        <taxon>Agaricomycotina</taxon>
        <taxon>Agaricomycetes</taxon>
        <taxon>Agaricomycetidae</taxon>
        <taxon>Agaricales</taxon>
        <taxon>Pluteineae</taxon>
        <taxon>Amanitaceae</taxon>
        <taxon>Amanita</taxon>
    </lineage>
</organism>
<keyword evidence="5" id="KW-0539">Nucleus</keyword>
<feature type="region of interest" description="Disordered" evidence="7">
    <location>
        <begin position="187"/>
        <end position="208"/>
    </location>
</feature>
<feature type="compositionally biased region" description="Acidic residues" evidence="7">
    <location>
        <begin position="192"/>
        <end position="208"/>
    </location>
</feature>
<evidence type="ECO:0000256" key="7">
    <source>
        <dbReference type="SAM" id="MobiDB-lite"/>
    </source>
</evidence>
<keyword evidence="4" id="KW-0862">Zinc</keyword>
<evidence type="ECO:0000256" key="6">
    <source>
        <dbReference type="SAM" id="Coils"/>
    </source>
</evidence>
<keyword evidence="2" id="KW-0479">Metal-binding</keyword>
<evidence type="ECO:0000256" key="5">
    <source>
        <dbReference type="ARBA" id="ARBA00023242"/>
    </source>
</evidence>
<keyword evidence="3" id="KW-0863">Zinc-finger</keyword>
<dbReference type="HOGENOM" id="CLU_009123_6_3_1"/>
<name>A0A0C2W1I4_AMAMK</name>
<gene>
    <name evidence="9" type="ORF">M378DRAFT_18367</name>
</gene>
<dbReference type="GO" id="GO:0005634">
    <property type="term" value="C:nucleus"/>
    <property type="evidence" value="ECO:0007669"/>
    <property type="project" value="UniProtKB-SubCell"/>
</dbReference>
<feature type="domain" description="HAT C-terminal dimerisation" evidence="8">
    <location>
        <begin position="473"/>
        <end position="538"/>
    </location>
</feature>
<dbReference type="SUPFAM" id="SSF53098">
    <property type="entry name" value="Ribonuclease H-like"/>
    <property type="match status" value="1"/>
</dbReference>
<dbReference type="InterPro" id="IPR012337">
    <property type="entry name" value="RNaseH-like_sf"/>
</dbReference>
<dbReference type="AlphaFoldDB" id="A0A0C2W1I4"/>
<evidence type="ECO:0000256" key="4">
    <source>
        <dbReference type="ARBA" id="ARBA00022833"/>
    </source>
</evidence>
<feature type="coiled-coil region" evidence="6">
    <location>
        <begin position="111"/>
        <end position="144"/>
    </location>
</feature>
<dbReference type="InParanoid" id="A0A0C2W1I4"/>
<protein>
    <recommendedName>
        <fullName evidence="8">HAT C-terminal dimerisation domain-containing protein</fullName>
    </recommendedName>
</protein>
<dbReference type="Pfam" id="PF05699">
    <property type="entry name" value="Dimer_Tnp_hAT"/>
    <property type="match status" value="1"/>
</dbReference>
<dbReference type="STRING" id="946122.A0A0C2W1I4"/>
<evidence type="ECO:0000313" key="10">
    <source>
        <dbReference type="Proteomes" id="UP000054549"/>
    </source>
</evidence>
<dbReference type="EMBL" id="KN818589">
    <property type="protein sequence ID" value="KIL54972.1"/>
    <property type="molecule type" value="Genomic_DNA"/>
</dbReference>
<proteinExistence type="predicted"/>
<dbReference type="GO" id="GO:0046983">
    <property type="term" value="F:protein dimerization activity"/>
    <property type="evidence" value="ECO:0007669"/>
    <property type="project" value="InterPro"/>
</dbReference>
<evidence type="ECO:0000256" key="1">
    <source>
        <dbReference type="ARBA" id="ARBA00004123"/>
    </source>
</evidence>
<reference evidence="9 10" key="1">
    <citation type="submission" date="2014-04" db="EMBL/GenBank/DDBJ databases">
        <title>Evolutionary Origins and Diversification of the Mycorrhizal Mutualists.</title>
        <authorList>
            <consortium name="DOE Joint Genome Institute"/>
            <consortium name="Mycorrhizal Genomics Consortium"/>
            <person name="Kohler A."/>
            <person name="Kuo A."/>
            <person name="Nagy L.G."/>
            <person name="Floudas D."/>
            <person name="Copeland A."/>
            <person name="Barry K.W."/>
            <person name="Cichocki N."/>
            <person name="Veneault-Fourrey C."/>
            <person name="LaButti K."/>
            <person name="Lindquist E.A."/>
            <person name="Lipzen A."/>
            <person name="Lundell T."/>
            <person name="Morin E."/>
            <person name="Murat C."/>
            <person name="Riley R."/>
            <person name="Ohm R."/>
            <person name="Sun H."/>
            <person name="Tunlid A."/>
            <person name="Henrissat B."/>
            <person name="Grigoriev I.V."/>
            <person name="Hibbett D.S."/>
            <person name="Martin F."/>
        </authorList>
    </citation>
    <scope>NUCLEOTIDE SEQUENCE [LARGE SCALE GENOMIC DNA]</scope>
    <source>
        <strain evidence="9 10">Koide BX008</strain>
    </source>
</reference>
<dbReference type="InterPro" id="IPR052035">
    <property type="entry name" value="ZnF_BED_domain_contain"/>
</dbReference>
<keyword evidence="10" id="KW-1185">Reference proteome</keyword>
<comment type="subcellular location">
    <subcellularLocation>
        <location evidence="1">Nucleus</location>
    </subcellularLocation>
</comment>
<dbReference type="OrthoDB" id="2790258at2759"/>